<dbReference type="EMBL" id="FP929094">
    <property type="protein sequence ID" value="CBX92517.1"/>
    <property type="molecule type" value="Genomic_DNA"/>
</dbReference>
<evidence type="ECO:0000313" key="2">
    <source>
        <dbReference type="Proteomes" id="UP000002668"/>
    </source>
</evidence>
<dbReference type="HOGENOM" id="CLU_1611069_0_0_1"/>
<evidence type="ECO:0000313" key="1">
    <source>
        <dbReference type="EMBL" id="CBX92517.1"/>
    </source>
</evidence>
<dbReference type="InParanoid" id="E4ZMR4"/>
<dbReference type="VEuPathDB" id="FungiDB:LEMA_P052230.1"/>
<gene>
    <name evidence="1" type="ORF">LEMA_P052230.1</name>
</gene>
<sequence length="165" mass="18207">MPIDPQKIGHVAFAIESLTAMTLHANTSVTHTRLARWIMRSIERGSAGPCVGSPVALIQSQRRYEAGLSTKVVFQRHRAESLSLVRDRGHYEDSLWKRGDYAAFHNEPTLQMPTCTVTIEPCTGLPMVCGTRTSWHYAAILHAASVRKPNPRQAETMASLNVGAV</sequence>
<proteinExistence type="predicted"/>
<protein>
    <submittedName>
        <fullName evidence="1">Predicted protein</fullName>
    </submittedName>
</protein>
<keyword evidence="2" id="KW-1185">Reference proteome</keyword>
<name>E4ZMR4_LEPMJ</name>
<dbReference type="Proteomes" id="UP000002668">
    <property type="component" value="Genome"/>
</dbReference>
<organism evidence="2">
    <name type="scientific">Leptosphaeria maculans (strain JN3 / isolate v23.1.3 / race Av1-4-5-6-7-8)</name>
    <name type="common">Blackleg fungus</name>
    <name type="synonym">Phoma lingam</name>
    <dbReference type="NCBI Taxonomy" id="985895"/>
    <lineage>
        <taxon>Eukaryota</taxon>
        <taxon>Fungi</taxon>
        <taxon>Dikarya</taxon>
        <taxon>Ascomycota</taxon>
        <taxon>Pezizomycotina</taxon>
        <taxon>Dothideomycetes</taxon>
        <taxon>Pleosporomycetidae</taxon>
        <taxon>Pleosporales</taxon>
        <taxon>Pleosporineae</taxon>
        <taxon>Leptosphaeriaceae</taxon>
        <taxon>Plenodomus</taxon>
        <taxon>Plenodomus lingam/Leptosphaeria maculans species complex</taxon>
    </lineage>
</organism>
<dbReference type="AlphaFoldDB" id="E4ZMR4"/>
<accession>E4ZMR4</accession>
<reference evidence="2" key="1">
    <citation type="journal article" date="2011" name="Nat. Commun.">
        <title>Effector diversification within compartments of the Leptosphaeria maculans genome affected by Repeat-Induced Point mutations.</title>
        <authorList>
            <person name="Rouxel T."/>
            <person name="Grandaubert J."/>
            <person name="Hane J.K."/>
            <person name="Hoede C."/>
            <person name="van de Wouw A.P."/>
            <person name="Couloux A."/>
            <person name="Dominguez V."/>
            <person name="Anthouard V."/>
            <person name="Bally P."/>
            <person name="Bourras S."/>
            <person name="Cozijnsen A.J."/>
            <person name="Ciuffetti L.M."/>
            <person name="Degrave A."/>
            <person name="Dilmaghani A."/>
            <person name="Duret L."/>
            <person name="Fudal I."/>
            <person name="Goodwin S.B."/>
            <person name="Gout L."/>
            <person name="Glaser N."/>
            <person name="Linglin J."/>
            <person name="Kema G.H.J."/>
            <person name="Lapalu N."/>
            <person name="Lawrence C.B."/>
            <person name="May K."/>
            <person name="Meyer M."/>
            <person name="Ollivier B."/>
            <person name="Poulain J."/>
            <person name="Schoch C.L."/>
            <person name="Simon A."/>
            <person name="Spatafora J.W."/>
            <person name="Stachowiak A."/>
            <person name="Turgeon B.G."/>
            <person name="Tyler B.M."/>
            <person name="Vincent D."/>
            <person name="Weissenbach J."/>
            <person name="Amselem J."/>
            <person name="Quesneville H."/>
            <person name="Oliver R.P."/>
            <person name="Wincker P."/>
            <person name="Balesdent M.-H."/>
            <person name="Howlett B.J."/>
        </authorList>
    </citation>
    <scope>NUCLEOTIDE SEQUENCE [LARGE SCALE GENOMIC DNA]</scope>
    <source>
        <strain evidence="2">JN3 / isolate v23.1.3 / race Av1-4-5-6-7-8</strain>
    </source>
</reference>